<dbReference type="AlphaFoldDB" id="A0A6N2LHU6"/>
<protein>
    <submittedName>
        <fullName evidence="2">Uncharacterized protein</fullName>
    </submittedName>
</protein>
<organism evidence="2">
    <name type="scientific">Salix viminalis</name>
    <name type="common">Common osier</name>
    <name type="synonym">Basket willow</name>
    <dbReference type="NCBI Taxonomy" id="40686"/>
    <lineage>
        <taxon>Eukaryota</taxon>
        <taxon>Viridiplantae</taxon>
        <taxon>Streptophyta</taxon>
        <taxon>Embryophyta</taxon>
        <taxon>Tracheophyta</taxon>
        <taxon>Spermatophyta</taxon>
        <taxon>Magnoliopsida</taxon>
        <taxon>eudicotyledons</taxon>
        <taxon>Gunneridae</taxon>
        <taxon>Pentapetalae</taxon>
        <taxon>rosids</taxon>
        <taxon>fabids</taxon>
        <taxon>Malpighiales</taxon>
        <taxon>Salicaceae</taxon>
        <taxon>Saliceae</taxon>
        <taxon>Salix</taxon>
    </lineage>
</organism>
<sequence>MRKQLIWLILICAKLLTAQLVAAGGGFFAISAFDKWADWKLMNKAGTYDSLSYLDVLLVQHMLVIKQLLFAGFVKTFNLHAVQESGQLGGTALSFETPPNNLNVYGEVKAEISSPGHLLAWSFHNPKL</sequence>
<feature type="chain" id="PRO_5027100177" evidence="1">
    <location>
        <begin position="24"/>
        <end position="128"/>
    </location>
</feature>
<proteinExistence type="predicted"/>
<keyword evidence="1" id="KW-0732">Signal</keyword>
<name>A0A6N2LHU6_SALVM</name>
<accession>A0A6N2LHU6</accession>
<dbReference type="EMBL" id="CAADRP010001540">
    <property type="protein sequence ID" value="VFU40048.1"/>
    <property type="molecule type" value="Genomic_DNA"/>
</dbReference>
<feature type="signal peptide" evidence="1">
    <location>
        <begin position="1"/>
        <end position="23"/>
    </location>
</feature>
<gene>
    <name evidence="2" type="ORF">SVIM_LOCUS226681</name>
</gene>
<reference evidence="2" key="1">
    <citation type="submission" date="2019-03" db="EMBL/GenBank/DDBJ databases">
        <authorList>
            <person name="Mank J."/>
            <person name="Almeida P."/>
        </authorList>
    </citation>
    <scope>NUCLEOTIDE SEQUENCE</scope>
    <source>
        <strain evidence="2">78183</strain>
    </source>
</reference>
<evidence type="ECO:0000313" key="2">
    <source>
        <dbReference type="EMBL" id="VFU40048.1"/>
    </source>
</evidence>
<evidence type="ECO:0000256" key="1">
    <source>
        <dbReference type="SAM" id="SignalP"/>
    </source>
</evidence>